<dbReference type="EC" id="2.1.1.199" evidence="6"/>
<evidence type="ECO:0000256" key="4">
    <source>
        <dbReference type="ARBA" id="ARBA00022679"/>
    </source>
</evidence>
<dbReference type="SUPFAM" id="SSF53335">
    <property type="entry name" value="S-adenosyl-L-methionine-dependent methyltransferases"/>
    <property type="match status" value="1"/>
</dbReference>
<dbReference type="Gene3D" id="3.40.50.150">
    <property type="entry name" value="Vaccinia Virus protein VP39"/>
    <property type="match status" value="1"/>
</dbReference>
<evidence type="ECO:0000256" key="3">
    <source>
        <dbReference type="ARBA" id="ARBA00022603"/>
    </source>
</evidence>
<evidence type="ECO:0000256" key="6">
    <source>
        <dbReference type="HAMAP-Rule" id="MF_01007"/>
    </source>
</evidence>
<keyword evidence="8" id="KW-1185">Reference proteome</keyword>
<evidence type="ECO:0000256" key="1">
    <source>
        <dbReference type="ARBA" id="ARBA00010396"/>
    </source>
</evidence>
<feature type="binding site" evidence="6">
    <location>
        <position position="127"/>
    </location>
    <ligand>
        <name>S-adenosyl-L-methionine</name>
        <dbReference type="ChEBI" id="CHEBI:59789"/>
    </ligand>
</feature>
<proteinExistence type="inferred from homology"/>
<dbReference type="NCBIfam" id="TIGR00006">
    <property type="entry name" value="16S rRNA (cytosine(1402)-N(4))-methyltransferase RsmH"/>
    <property type="match status" value="1"/>
</dbReference>
<comment type="function">
    <text evidence="6">Specifically methylates the N4 position of cytidine in position 1402 (C1402) of 16S rRNA.</text>
</comment>
<dbReference type="InterPro" id="IPR029063">
    <property type="entry name" value="SAM-dependent_MTases_sf"/>
</dbReference>
<sequence length="336" mass="37320">MPWLSKTVFRWNSTVFRCNAVVAAYIHTTVLLQEAVDALAVKPGGTYVDGTFGRGGHSRLILERLGESGRLIAFDRDPAAWEVGQAFDDARFRMIHDSFSRIKEVLRQLNVDRVDGILLDLGVSSPQLEDAQRGFSFRLGGALDMRMDTSQGQTAAEWIASVSEAHLGEVIRNYGEERFAKQIARAIVKARARQPIVATDQLSAIVAAAMPARARESKQNPATRTFQAIRIYLNQELEKLSLALPQCVEILSSGGRLVAISFHSLEDRIVKRFMRELSNPDILPKELPLRAKEVQLLSRPKLRLVGKAIRPGGKEIAANPRARSAVMRVAERINTT</sequence>
<dbReference type="GO" id="GO:0005737">
    <property type="term" value="C:cytoplasm"/>
    <property type="evidence" value="ECO:0007669"/>
    <property type="project" value="UniProtKB-SubCell"/>
</dbReference>
<dbReference type="InterPro" id="IPR023397">
    <property type="entry name" value="SAM-dep_MeTrfase_MraW_recog"/>
</dbReference>
<evidence type="ECO:0000256" key="5">
    <source>
        <dbReference type="ARBA" id="ARBA00022691"/>
    </source>
</evidence>
<feature type="binding site" evidence="6">
    <location>
        <position position="75"/>
    </location>
    <ligand>
        <name>S-adenosyl-L-methionine</name>
        <dbReference type="ChEBI" id="CHEBI:59789"/>
    </ligand>
</feature>
<keyword evidence="4 6" id="KW-0808">Transferase</keyword>
<dbReference type="EMBL" id="FOVJ01000003">
    <property type="protein sequence ID" value="SFN79905.1"/>
    <property type="molecule type" value="Genomic_DNA"/>
</dbReference>
<feature type="binding site" evidence="6">
    <location>
        <position position="120"/>
    </location>
    <ligand>
        <name>S-adenosyl-L-methionine</name>
        <dbReference type="ChEBI" id="CHEBI:59789"/>
    </ligand>
</feature>
<dbReference type="PANTHER" id="PTHR11265">
    <property type="entry name" value="S-ADENOSYL-METHYLTRANSFERASE MRAW"/>
    <property type="match status" value="1"/>
</dbReference>
<evidence type="ECO:0000256" key="2">
    <source>
        <dbReference type="ARBA" id="ARBA00022552"/>
    </source>
</evidence>
<reference evidence="8" key="1">
    <citation type="submission" date="2016-10" db="EMBL/GenBank/DDBJ databases">
        <authorList>
            <person name="Varghese N."/>
        </authorList>
    </citation>
    <scope>NUCLEOTIDE SEQUENCE [LARGE SCALE GENOMIC DNA]</scope>
    <source>
        <strain evidence="8">Nsp8</strain>
    </source>
</reference>
<keyword evidence="3 6" id="KW-0489">Methyltransferase</keyword>
<dbReference type="STRING" id="1266925.GCA_000619905_02022"/>
<feature type="binding site" evidence="6">
    <location>
        <begin position="55"/>
        <end position="57"/>
    </location>
    <ligand>
        <name>S-adenosyl-L-methionine</name>
        <dbReference type="ChEBI" id="CHEBI:59789"/>
    </ligand>
</feature>
<keyword evidence="6" id="KW-0963">Cytoplasm</keyword>
<dbReference type="SUPFAM" id="SSF81799">
    <property type="entry name" value="Putative methyltransferase TM0872, insert domain"/>
    <property type="match status" value="1"/>
</dbReference>
<dbReference type="PANTHER" id="PTHR11265:SF0">
    <property type="entry name" value="12S RRNA N4-METHYLCYTIDINE METHYLTRANSFERASE"/>
    <property type="match status" value="1"/>
</dbReference>
<feature type="binding site" evidence="6">
    <location>
        <position position="99"/>
    </location>
    <ligand>
        <name>S-adenosyl-L-methionine</name>
        <dbReference type="ChEBI" id="CHEBI:59789"/>
    </ligand>
</feature>
<protein>
    <recommendedName>
        <fullName evidence="6">Ribosomal RNA small subunit methyltransferase H</fullName>
        <ecNumber evidence="6">2.1.1.199</ecNumber>
    </recommendedName>
    <alternativeName>
        <fullName evidence="6">16S rRNA m(4)C1402 methyltransferase</fullName>
    </alternativeName>
    <alternativeName>
        <fullName evidence="6">rRNA (cytosine-N(4)-)-methyltransferase RsmH</fullName>
    </alternativeName>
</protein>
<comment type="catalytic activity">
    <reaction evidence="6">
        <text>cytidine(1402) in 16S rRNA + S-adenosyl-L-methionine = N(4)-methylcytidine(1402) in 16S rRNA + S-adenosyl-L-homocysteine + H(+)</text>
        <dbReference type="Rhea" id="RHEA:42928"/>
        <dbReference type="Rhea" id="RHEA-COMP:10286"/>
        <dbReference type="Rhea" id="RHEA-COMP:10287"/>
        <dbReference type="ChEBI" id="CHEBI:15378"/>
        <dbReference type="ChEBI" id="CHEBI:57856"/>
        <dbReference type="ChEBI" id="CHEBI:59789"/>
        <dbReference type="ChEBI" id="CHEBI:74506"/>
        <dbReference type="ChEBI" id="CHEBI:82748"/>
        <dbReference type="EC" id="2.1.1.199"/>
    </reaction>
</comment>
<keyword evidence="2 6" id="KW-0698">rRNA processing</keyword>
<comment type="subcellular location">
    <subcellularLocation>
        <location evidence="6">Cytoplasm</location>
    </subcellularLocation>
</comment>
<dbReference type="InterPro" id="IPR002903">
    <property type="entry name" value="RsmH"/>
</dbReference>
<dbReference type="HAMAP" id="MF_01007">
    <property type="entry name" value="16SrRNA_methyltr_H"/>
    <property type="match status" value="1"/>
</dbReference>
<dbReference type="OrthoDB" id="9806637at2"/>
<dbReference type="PIRSF" id="PIRSF004486">
    <property type="entry name" value="MraW"/>
    <property type="match status" value="1"/>
</dbReference>
<organism evidence="7 8">
    <name type="scientific">Nitrosospira briensis</name>
    <dbReference type="NCBI Taxonomy" id="35799"/>
    <lineage>
        <taxon>Bacteria</taxon>
        <taxon>Pseudomonadati</taxon>
        <taxon>Pseudomonadota</taxon>
        <taxon>Betaproteobacteria</taxon>
        <taxon>Nitrosomonadales</taxon>
        <taxon>Nitrosomonadaceae</taxon>
        <taxon>Nitrosospira</taxon>
    </lineage>
</organism>
<dbReference type="GO" id="GO:0070475">
    <property type="term" value="P:rRNA base methylation"/>
    <property type="evidence" value="ECO:0007669"/>
    <property type="project" value="UniProtKB-UniRule"/>
</dbReference>
<gene>
    <name evidence="6" type="primary">rsmH</name>
    <name evidence="7" type="ORF">SAMN05216386_1882</name>
</gene>
<accession>A0A1I5BYY0</accession>
<name>A0A1I5BYY0_9PROT</name>
<dbReference type="Pfam" id="PF01795">
    <property type="entry name" value="Methyltransf_5"/>
    <property type="match status" value="1"/>
</dbReference>
<keyword evidence="5 6" id="KW-0949">S-adenosyl-L-methionine</keyword>
<dbReference type="Gene3D" id="1.10.150.170">
    <property type="entry name" value="Putative methyltransferase TM0872, insert domain"/>
    <property type="match status" value="1"/>
</dbReference>
<evidence type="ECO:0000313" key="7">
    <source>
        <dbReference type="EMBL" id="SFN79905.1"/>
    </source>
</evidence>
<dbReference type="GO" id="GO:0071424">
    <property type="term" value="F:rRNA (cytosine-N4-)-methyltransferase activity"/>
    <property type="evidence" value="ECO:0007669"/>
    <property type="project" value="UniProtKB-UniRule"/>
</dbReference>
<evidence type="ECO:0000313" key="8">
    <source>
        <dbReference type="Proteomes" id="UP000183107"/>
    </source>
</evidence>
<dbReference type="AlphaFoldDB" id="A0A1I5BYY0"/>
<comment type="similarity">
    <text evidence="1 6">Belongs to the methyltransferase superfamily. RsmH family.</text>
</comment>
<dbReference type="Proteomes" id="UP000183107">
    <property type="component" value="Unassembled WGS sequence"/>
</dbReference>